<dbReference type="OrthoDB" id="3930808at2"/>
<proteinExistence type="predicted"/>
<accession>A0A646KTT9</accession>
<dbReference type="InterPro" id="IPR011990">
    <property type="entry name" value="TPR-like_helical_dom_sf"/>
</dbReference>
<organism evidence="1 2">
    <name type="scientific">Streptomyces jumonjinensis</name>
    <dbReference type="NCBI Taxonomy" id="1945"/>
    <lineage>
        <taxon>Bacteria</taxon>
        <taxon>Bacillati</taxon>
        <taxon>Actinomycetota</taxon>
        <taxon>Actinomycetes</taxon>
        <taxon>Kitasatosporales</taxon>
        <taxon>Streptomycetaceae</taxon>
        <taxon>Streptomyces</taxon>
    </lineage>
</organism>
<gene>
    <name evidence="1" type="ORF">FF041_36800</name>
</gene>
<name>A0A646KTT9_STRJU</name>
<reference evidence="1 2" key="1">
    <citation type="submission" date="2019-05" db="EMBL/GenBank/DDBJ databases">
        <title>Comparative genomics and metabolomics analyses of clavulanic acid producing Streptomyces species provides insight into specialized metabolism and evolution of beta-lactam biosynthetic gene clusters.</title>
        <authorList>
            <person name="Moore M.A."/>
            <person name="Cruz-Morales P."/>
            <person name="Barona Gomez F."/>
            <person name="Kapil T."/>
        </authorList>
    </citation>
    <scope>NUCLEOTIDE SEQUENCE [LARGE SCALE GENOMIC DNA]</scope>
    <source>
        <strain evidence="1 2">NRRL 5741</strain>
    </source>
</reference>
<comment type="caution">
    <text evidence="1">The sequence shown here is derived from an EMBL/GenBank/DDBJ whole genome shotgun (WGS) entry which is preliminary data.</text>
</comment>
<dbReference type="EMBL" id="VCLA01000201">
    <property type="protein sequence ID" value="MQT05457.1"/>
    <property type="molecule type" value="Genomic_DNA"/>
</dbReference>
<keyword evidence="2" id="KW-1185">Reference proteome</keyword>
<dbReference type="Proteomes" id="UP000419138">
    <property type="component" value="Unassembled WGS sequence"/>
</dbReference>
<dbReference type="SUPFAM" id="SSF48452">
    <property type="entry name" value="TPR-like"/>
    <property type="match status" value="1"/>
</dbReference>
<dbReference type="Pfam" id="PF13830">
    <property type="entry name" value="DUF4192"/>
    <property type="match status" value="2"/>
</dbReference>
<evidence type="ECO:0000313" key="2">
    <source>
        <dbReference type="Proteomes" id="UP000419138"/>
    </source>
</evidence>
<evidence type="ECO:0000313" key="1">
    <source>
        <dbReference type="EMBL" id="MQT05457.1"/>
    </source>
</evidence>
<dbReference type="RefSeq" id="WP_153526895.1">
    <property type="nucleotide sequence ID" value="NZ_JBEPDZ010000027.1"/>
</dbReference>
<sequence>MSTPDNPVQVTTLANLAQILPYLLGHYPDDSIALHAPGPNFHDGPSMTCPLPEDPDEWQATARTAARQFAAHARAQGHNPDQGVIIYLCREPRPDQTPWDTAALLAPVADWLTTALHEHRATVLQTIGLVANRWWAYECPTEGCCEGEPLPSRDDPASVAAQMERRGHTPGPRTRDIVKEFRAADAAPGFLGDLDAAASRFNTITATSAGRDATLTTTHAQIDAAMSQFRAGATDLNRTLTTQLIVGLQDHGAVEAGMAHADDEDLPHARRLWAYLARHCPEPFTHEAVPALTLYAFVAWRQGDLIAARLALHDAINTNPDYELATGIYLATIDGEDPREFLTAVRESRDHHITHVHHAVHVTSEYRPLTDSTADSYREALDAATTDHATRISTDDGRLLARYRTIDIVGGALADFRSGPPQLMDEVAAHIILGLQDRETRDAAMSTGDEDDLRTERQLWGYLARRCVPPHTDKTPPLLTLLGWVAWRQGDTVTASHAFSDALDIDPGYLLADLLLDGVRGERDPAPVLATYREAAQRFAAGRADLDNL</sequence>
<dbReference type="AlphaFoldDB" id="A0A646KTT9"/>
<protein>
    <submittedName>
        <fullName evidence="1">DUF4192 family protein</fullName>
    </submittedName>
</protein>
<dbReference type="InterPro" id="IPR025447">
    <property type="entry name" value="DUF4192"/>
</dbReference>